<keyword evidence="3" id="KW-1185">Reference proteome</keyword>
<reference evidence="1 3" key="2">
    <citation type="journal article" date="2013" name="Nature">
        <title>Insights into bilaterian evolution from three spiralian genomes.</title>
        <authorList>
            <person name="Simakov O."/>
            <person name="Marletaz F."/>
            <person name="Cho S.J."/>
            <person name="Edsinger-Gonzales E."/>
            <person name="Havlak P."/>
            <person name="Hellsten U."/>
            <person name="Kuo D.H."/>
            <person name="Larsson T."/>
            <person name="Lv J."/>
            <person name="Arendt D."/>
            <person name="Savage R."/>
            <person name="Osoegawa K."/>
            <person name="de Jong P."/>
            <person name="Grimwood J."/>
            <person name="Chapman J.A."/>
            <person name="Shapiro H."/>
            <person name="Aerts A."/>
            <person name="Otillar R.P."/>
            <person name="Terry A.Y."/>
            <person name="Boore J.L."/>
            <person name="Grigoriev I.V."/>
            <person name="Lindberg D.R."/>
            <person name="Seaver E.C."/>
            <person name="Weisblat D.A."/>
            <person name="Putnam N.H."/>
            <person name="Rokhsar D.S."/>
        </authorList>
    </citation>
    <scope>NUCLEOTIDE SEQUENCE</scope>
    <source>
        <strain evidence="1 3">I ESC-2004</strain>
    </source>
</reference>
<dbReference type="EMBL" id="KB299284">
    <property type="protein sequence ID" value="ELU08178.1"/>
    <property type="molecule type" value="Genomic_DNA"/>
</dbReference>
<reference evidence="2" key="3">
    <citation type="submission" date="2015-06" db="UniProtKB">
        <authorList>
            <consortium name="EnsemblMetazoa"/>
        </authorList>
    </citation>
    <scope>IDENTIFICATION</scope>
</reference>
<proteinExistence type="predicted"/>
<reference evidence="3" key="1">
    <citation type="submission" date="2012-12" db="EMBL/GenBank/DDBJ databases">
        <authorList>
            <person name="Hellsten U."/>
            <person name="Grimwood J."/>
            <person name="Chapman J.A."/>
            <person name="Shapiro H."/>
            <person name="Aerts A."/>
            <person name="Otillar R.P."/>
            <person name="Terry A.Y."/>
            <person name="Boore J.L."/>
            <person name="Simakov O."/>
            <person name="Marletaz F."/>
            <person name="Cho S.-J."/>
            <person name="Edsinger-Gonzales E."/>
            <person name="Havlak P."/>
            <person name="Kuo D.-H."/>
            <person name="Larsson T."/>
            <person name="Lv J."/>
            <person name="Arendt D."/>
            <person name="Savage R."/>
            <person name="Osoegawa K."/>
            <person name="de Jong P."/>
            <person name="Lindberg D.R."/>
            <person name="Seaver E.C."/>
            <person name="Weisblat D.A."/>
            <person name="Putnam N.H."/>
            <person name="Grigoriev I.V."/>
            <person name="Rokhsar D.S."/>
        </authorList>
    </citation>
    <scope>NUCLEOTIDE SEQUENCE</scope>
    <source>
        <strain evidence="3">I ESC-2004</strain>
    </source>
</reference>
<sequence length="138" mass="15882">MDMIGRSPNLSPNEHSWDKLKSVIPHRLPSLRNSRELIRGCNNISQGRVESLIEKFGTKILSCVFGCESEDSEYLTMKIEHFYFDTLSIVPPIKPGVIHQILRGMQKSFFTNRFKDAKGRRSSHRYNCNNHQTLLSSS</sequence>
<gene>
    <name evidence="1" type="ORF">CAPTEDRAFT_211074</name>
</gene>
<dbReference type="EMBL" id="AMQN01021880">
    <property type="status" value="NOT_ANNOTATED_CDS"/>
    <property type="molecule type" value="Genomic_DNA"/>
</dbReference>
<evidence type="ECO:0000313" key="3">
    <source>
        <dbReference type="Proteomes" id="UP000014760"/>
    </source>
</evidence>
<evidence type="ECO:0000313" key="1">
    <source>
        <dbReference type="EMBL" id="ELU08178.1"/>
    </source>
</evidence>
<accession>R7UPZ6</accession>
<organism evidence="1">
    <name type="scientific">Capitella teleta</name>
    <name type="common">Polychaete worm</name>
    <dbReference type="NCBI Taxonomy" id="283909"/>
    <lineage>
        <taxon>Eukaryota</taxon>
        <taxon>Metazoa</taxon>
        <taxon>Spiralia</taxon>
        <taxon>Lophotrochozoa</taxon>
        <taxon>Annelida</taxon>
        <taxon>Polychaeta</taxon>
        <taxon>Sedentaria</taxon>
        <taxon>Scolecida</taxon>
        <taxon>Capitellidae</taxon>
        <taxon>Capitella</taxon>
    </lineage>
</organism>
<dbReference type="EMBL" id="AMQN01021879">
    <property type="status" value="NOT_ANNOTATED_CDS"/>
    <property type="molecule type" value="Genomic_DNA"/>
</dbReference>
<evidence type="ECO:0000313" key="2">
    <source>
        <dbReference type="EnsemblMetazoa" id="CapteP211074"/>
    </source>
</evidence>
<dbReference type="AlphaFoldDB" id="R7UPZ6"/>
<protein>
    <submittedName>
        <fullName evidence="1 2">Uncharacterized protein</fullName>
    </submittedName>
</protein>
<dbReference type="Proteomes" id="UP000014760">
    <property type="component" value="Unassembled WGS sequence"/>
</dbReference>
<name>R7UPZ6_CAPTE</name>
<dbReference type="HOGENOM" id="CLU_1857178_0_0_1"/>
<dbReference type="EnsemblMetazoa" id="CapteT211074">
    <property type="protein sequence ID" value="CapteP211074"/>
    <property type="gene ID" value="CapteG211074"/>
</dbReference>